<accession>W6YW48</accession>
<feature type="region of interest" description="Disordered" evidence="1">
    <location>
        <begin position="1"/>
        <end position="25"/>
    </location>
</feature>
<evidence type="ECO:0000256" key="1">
    <source>
        <dbReference type="SAM" id="MobiDB-lite"/>
    </source>
</evidence>
<feature type="compositionally biased region" description="Low complexity" evidence="1">
    <location>
        <begin position="1"/>
        <end position="13"/>
    </location>
</feature>
<dbReference type="AlphaFoldDB" id="W6YW48"/>
<proteinExistence type="predicted"/>
<gene>
    <name evidence="2" type="ORF">COCMIDRAFT_110690</name>
</gene>
<name>W6YW48_COCMI</name>
<evidence type="ECO:0000313" key="2">
    <source>
        <dbReference type="EMBL" id="EUC39749.1"/>
    </source>
</evidence>
<dbReference type="Proteomes" id="UP000054032">
    <property type="component" value="Unassembled WGS sequence"/>
</dbReference>
<dbReference type="HOGENOM" id="CLU_1069591_0_0_1"/>
<organism evidence="2 3">
    <name type="scientific">Bipolaris oryzae ATCC 44560</name>
    <dbReference type="NCBI Taxonomy" id="930090"/>
    <lineage>
        <taxon>Eukaryota</taxon>
        <taxon>Fungi</taxon>
        <taxon>Dikarya</taxon>
        <taxon>Ascomycota</taxon>
        <taxon>Pezizomycotina</taxon>
        <taxon>Dothideomycetes</taxon>
        <taxon>Pleosporomycetidae</taxon>
        <taxon>Pleosporales</taxon>
        <taxon>Pleosporineae</taxon>
        <taxon>Pleosporaceae</taxon>
        <taxon>Bipolaris</taxon>
    </lineage>
</organism>
<dbReference type="OrthoDB" id="3692783at2759"/>
<evidence type="ECO:0000313" key="3">
    <source>
        <dbReference type="Proteomes" id="UP000054032"/>
    </source>
</evidence>
<dbReference type="RefSeq" id="XP_007693731.1">
    <property type="nucleotide sequence ID" value="XM_007695541.1"/>
</dbReference>
<dbReference type="EMBL" id="KI964261">
    <property type="protein sequence ID" value="EUC39749.1"/>
    <property type="molecule type" value="Genomic_DNA"/>
</dbReference>
<protein>
    <submittedName>
        <fullName evidence="2">Uncharacterized protein</fullName>
    </submittedName>
</protein>
<dbReference type="GeneID" id="19119641"/>
<keyword evidence="3" id="KW-1185">Reference proteome</keyword>
<dbReference type="KEGG" id="bor:COCMIDRAFT_110690"/>
<reference evidence="2 3" key="1">
    <citation type="journal article" date="2013" name="PLoS Genet.">
        <title>Comparative genome structure, secondary metabolite, and effector coding capacity across Cochliobolus pathogens.</title>
        <authorList>
            <person name="Condon B.J."/>
            <person name="Leng Y."/>
            <person name="Wu D."/>
            <person name="Bushley K.E."/>
            <person name="Ohm R.A."/>
            <person name="Otillar R."/>
            <person name="Martin J."/>
            <person name="Schackwitz W."/>
            <person name="Grimwood J."/>
            <person name="MohdZainudin N."/>
            <person name="Xue C."/>
            <person name="Wang R."/>
            <person name="Manning V.A."/>
            <person name="Dhillon B."/>
            <person name="Tu Z.J."/>
            <person name="Steffenson B.J."/>
            <person name="Salamov A."/>
            <person name="Sun H."/>
            <person name="Lowry S."/>
            <person name="LaButti K."/>
            <person name="Han J."/>
            <person name="Copeland A."/>
            <person name="Lindquist E."/>
            <person name="Barry K."/>
            <person name="Schmutz J."/>
            <person name="Baker S.E."/>
            <person name="Ciuffetti L.M."/>
            <person name="Grigoriev I.V."/>
            <person name="Zhong S."/>
            <person name="Turgeon B.G."/>
        </authorList>
    </citation>
    <scope>NUCLEOTIDE SEQUENCE [LARGE SCALE GENOMIC DNA]</scope>
    <source>
        <strain evidence="2 3">ATCC 44560</strain>
    </source>
</reference>
<sequence>MSPQGPSSSPSESADIHQSKGVKGASNPLYTVTPSIPLQNLAEIIKDAVVQALATQRKELTTAMTNQCYKPMHSLTAELKSLKKFIEKQDKQAPIRSLDAVLLKVVLKLTTADTEKMSKTIPAERLQMVQSLGKPYDRATSIRVYSNINELAIFTDSLPVHEELKKPESVAAMTRALGLEPKSSIKLDTYWVILHEYNLQNDYLRDCKGHLEEMKSQTGLDIREVKYVAQKLLWGFRTPSEAVKACQKPLYFAGDHALAM</sequence>